<reference evidence="1" key="2">
    <citation type="submission" date="2020-11" db="EMBL/GenBank/DDBJ databases">
        <authorList>
            <person name="McCartney M.A."/>
            <person name="Auch B."/>
            <person name="Kono T."/>
            <person name="Mallez S."/>
            <person name="Becker A."/>
            <person name="Gohl D.M."/>
            <person name="Silverstein K.A.T."/>
            <person name="Koren S."/>
            <person name="Bechman K.B."/>
            <person name="Herman A."/>
            <person name="Abrahante J.E."/>
            <person name="Garbe J."/>
        </authorList>
    </citation>
    <scope>NUCLEOTIDE SEQUENCE</scope>
    <source>
        <strain evidence="1">Duluth1</strain>
        <tissue evidence="1">Whole animal</tissue>
    </source>
</reference>
<keyword evidence="2" id="KW-1185">Reference proteome</keyword>
<comment type="caution">
    <text evidence="1">The sequence shown here is derived from an EMBL/GenBank/DDBJ whole genome shotgun (WGS) entry which is preliminary data.</text>
</comment>
<dbReference type="Proteomes" id="UP000828390">
    <property type="component" value="Unassembled WGS sequence"/>
</dbReference>
<dbReference type="EMBL" id="JAIWYP010000005">
    <property type="protein sequence ID" value="KAH3829539.1"/>
    <property type="molecule type" value="Genomic_DNA"/>
</dbReference>
<proteinExistence type="predicted"/>
<dbReference type="AlphaFoldDB" id="A0A9D4H4U5"/>
<gene>
    <name evidence="1" type="ORF">DPMN_131536</name>
</gene>
<protein>
    <submittedName>
        <fullName evidence="1">Uncharacterized protein</fullName>
    </submittedName>
</protein>
<evidence type="ECO:0000313" key="2">
    <source>
        <dbReference type="Proteomes" id="UP000828390"/>
    </source>
</evidence>
<reference evidence="1" key="1">
    <citation type="journal article" date="2019" name="bioRxiv">
        <title>The Genome of the Zebra Mussel, Dreissena polymorpha: A Resource for Invasive Species Research.</title>
        <authorList>
            <person name="McCartney M.A."/>
            <person name="Auch B."/>
            <person name="Kono T."/>
            <person name="Mallez S."/>
            <person name="Zhang Y."/>
            <person name="Obille A."/>
            <person name="Becker A."/>
            <person name="Abrahante J.E."/>
            <person name="Garbe J."/>
            <person name="Badalamenti J.P."/>
            <person name="Herman A."/>
            <person name="Mangelson H."/>
            <person name="Liachko I."/>
            <person name="Sullivan S."/>
            <person name="Sone E.D."/>
            <person name="Koren S."/>
            <person name="Silverstein K.A.T."/>
            <person name="Beckman K.B."/>
            <person name="Gohl D.M."/>
        </authorList>
    </citation>
    <scope>NUCLEOTIDE SEQUENCE</scope>
    <source>
        <strain evidence="1">Duluth1</strain>
        <tissue evidence="1">Whole animal</tissue>
    </source>
</reference>
<organism evidence="1 2">
    <name type="scientific">Dreissena polymorpha</name>
    <name type="common">Zebra mussel</name>
    <name type="synonym">Mytilus polymorpha</name>
    <dbReference type="NCBI Taxonomy" id="45954"/>
    <lineage>
        <taxon>Eukaryota</taxon>
        <taxon>Metazoa</taxon>
        <taxon>Spiralia</taxon>
        <taxon>Lophotrochozoa</taxon>
        <taxon>Mollusca</taxon>
        <taxon>Bivalvia</taxon>
        <taxon>Autobranchia</taxon>
        <taxon>Heteroconchia</taxon>
        <taxon>Euheterodonta</taxon>
        <taxon>Imparidentia</taxon>
        <taxon>Neoheterodontei</taxon>
        <taxon>Myida</taxon>
        <taxon>Dreissenoidea</taxon>
        <taxon>Dreissenidae</taxon>
        <taxon>Dreissena</taxon>
    </lineage>
</organism>
<accession>A0A9D4H4U5</accession>
<sequence length="164" mass="18210">MGNDISVVTTKSAGSKGEGLTCYLESDFDYLFLGNGVLCVEAGINLQTIPDDIDLFRMDPRVYPGHCKLLQVRQRQNGLQAIRNALCDNGYGDILLSSCLWLDGWSSHQTRLPTEVRHERAGPSNPVTVGGIYNTVNVFALRCHCPSILQKWAARPRHWPPQGQ</sequence>
<evidence type="ECO:0000313" key="1">
    <source>
        <dbReference type="EMBL" id="KAH3829539.1"/>
    </source>
</evidence>
<name>A0A9D4H4U5_DREPO</name>